<keyword evidence="3" id="KW-1185">Reference proteome</keyword>
<protein>
    <submittedName>
        <fullName evidence="2">Gamma-BHC dehydrochlorinase</fullName>
    </submittedName>
</protein>
<evidence type="ECO:0000313" key="3">
    <source>
        <dbReference type="Proteomes" id="UP000063789"/>
    </source>
</evidence>
<evidence type="ECO:0000313" key="2">
    <source>
        <dbReference type="EMBL" id="ALG84532.1"/>
    </source>
</evidence>
<dbReference type="PATRIC" id="fig|1136941.3.peg.1731"/>
<dbReference type="AlphaFoldDB" id="A0A0N9N8P9"/>
<reference evidence="2 3" key="2">
    <citation type="journal article" date="2017" name="Int. J. Syst. Evol. Microbiol.">
        <title>Gordonia phthalatica sp. nov., a di-n-butyl phthalate-degrading bacterium isolated from activated sludge.</title>
        <authorList>
            <person name="Jin D."/>
            <person name="Kong X."/>
            <person name="Jia M."/>
            <person name="Yu X."/>
            <person name="Wang X."/>
            <person name="Zhuang X."/>
            <person name="Deng Y."/>
            <person name="Bai Z."/>
        </authorList>
    </citation>
    <scope>NUCLEOTIDE SEQUENCE [LARGE SCALE GENOMIC DNA]</scope>
    <source>
        <strain evidence="2 3">QH-11</strain>
    </source>
</reference>
<evidence type="ECO:0000259" key="1">
    <source>
        <dbReference type="Pfam" id="PF13577"/>
    </source>
</evidence>
<reference evidence="3" key="1">
    <citation type="submission" date="2015-06" db="EMBL/GenBank/DDBJ databases">
        <title>Complete genome sequence and metabolic analysis of phthalate degradation pathway in Gordonia sp. QH-11.</title>
        <authorList>
            <person name="Jin D."/>
            <person name="Kong X."/>
            <person name="Bai Z."/>
        </authorList>
    </citation>
    <scope>NUCLEOTIDE SEQUENCE [LARGE SCALE GENOMIC DNA]</scope>
    <source>
        <strain evidence="3">QH-11</strain>
    </source>
</reference>
<dbReference type="RefSeq" id="WP_062392521.1">
    <property type="nucleotide sequence ID" value="NZ_CP011853.1"/>
</dbReference>
<gene>
    <name evidence="2" type="ORF">ACH46_08515</name>
</gene>
<dbReference type="OrthoDB" id="1492465at2"/>
<dbReference type="Proteomes" id="UP000063789">
    <property type="component" value="Chromosome"/>
</dbReference>
<proteinExistence type="predicted"/>
<dbReference type="SUPFAM" id="SSF54427">
    <property type="entry name" value="NTF2-like"/>
    <property type="match status" value="1"/>
</dbReference>
<name>A0A0N9N8P9_9ACTN</name>
<dbReference type="KEGG" id="goq:ACH46_08515"/>
<dbReference type="InterPro" id="IPR032710">
    <property type="entry name" value="NTF2-like_dom_sf"/>
</dbReference>
<feature type="domain" description="SnoaL-like" evidence="1">
    <location>
        <begin position="8"/>
        <end position="131"/>
    </location>
</feature>
<organism evidence="2 3">
    <name type="scientific">Gordonia phthalatica</name>
    <dbReference type="NCBI Taxonomy" id="1136941"/>
    <lineage>
        <taxon>Bacteria</taxon>
        <taxon>Bacillati</taxon>
        <taxon>Actinomycetota</taxon>
        <taxon>Actinomycetes</taxon>
        <taxon>Mycobacteriales</taxon>
        <taxon>Gordoniaceae</taxon>
        <taxon>Gordonia</taxon>
    </lineage>
</organism>
<dbReference type="Pfam" id="PF13577">
    <property type="entry name" value="SnoaL_4"/>
    <property type="match status" value="1"/>
</dbReference>
<dbReference type="EMBL" id="CP011853">
    <property type="protein sequence ID" value="ALG84532.1"/>
    <property type="molecule type" value="Genomic_DNA"/>
</dbReference>
<dbReference type="InterPro" id="IPR037401">
    <property type="entry name" value="SnoaL-like"/>
</dbReference>
<sequence>MPSDEQLQRLCDEHAIYRVLTDYCHGIDRRDMPLVRSVYHDDGVDHHTGFDGPVDEFVTWVAPLLATFDGTQHTLGNHRVDLFGDHAVSETYATASHWHRDGAPERNFTTGVRYVDHLERRDGRWAIVERHAVREWIRQETALRGRPTSTELDPTALLREKIRQF</sequence>
<accession>A0A0N9N8P9</accession>
<dbReference type="Gene3D" id="3.10.450.50">
    <property type="match status" value="1"/>
</dbReference>
<dbReference type="STRING" id="1136941.ACH46_08515"/>